<dbReference type="STRING" id="106370.Francci3_1924"/>
<dbReference type="CDD" id="cd00657">
    <property type="entry name" value="Ferritin_like"/>
    <property type="match status" value="1"/>
</dbReference>
<dbReference type="SUPFAM" id="SSF47240">
    <property type="entry name" value="Ferritin-like"/>
    <property type="match status" value="1"/>
</dbReference>
<dbReference type="KEGG" id="fra:Francci3_1924"/>
<dbReference type="EMBL" id="CP000249">
    <property type="protein sequence ID" value="ABD11299.1"/>
    <property type="molecule type" value="Genomic_DNA"/>
</dbReference>
<evidence type="ECO:0000313" key="2">
    <source>
        <dbReference type="Proteomes" id="UP000001937"/>
    </source>
</evidence>
<dbReference type="InterPro" id="IPR009078">
    <property type="entry name" value="Ferritin-like_SF"/>
</dbReference>
<dbReference type="PhylomeDB" id="Q2JBP3"/>
<dbReference type="AlphaFoldDB" id="Q2JBP3"/>
<dbReference type="HOGENOM" id="CLU_1029563_0_0_11"/>
<dbReference type="RefSeq" id="WP_011436358.1">
    <property type="nucleotide sequence ID" value="NC_007777.1"/>
</dbReference>
<organism evidence="1 2">
    <name type="scientific">Frankia casuarinae (strain DSM 45818 / CECT 9043 / HFP020203 / CcI3)</name>
    <dbReference type="NCBI Taxonomy" id="106370"/>
    <lineage>
        <taxon>Bacteria</taxon>
        <taxon>Bacillati</taxon>
        <taxon>Actinomycetota</taxon>
        <taxon>Actinomycetes</taxon>
        <taxon>Frankiales</taxon>
        <taxon>Frankiaceae</taxon>
        <taxon>Frankia</taxon>
    </lineage>
</organism>
<accession>Q2JBP3</accession>
<dbReference type="InterPro" id="IPR012348">
    <property type="entry name" value="RNR-like"/>
</dbReference>
<dbReference type="Gene3D" id="1.10.620.20">
    <property type="entry name" value="Ribonucleotide Reductase, subunit A"/>
    <property type="match status" value="1"/>
</dbReference>
<gene>
    <name evidence="1" type="ordered locus">Francci3_1924</name>
</gene>
<dbReference type="eggNOG" id="COG1633">
    <property type="taxonomic scope" value="Bacteria"/>
</dbReference>
<dbReference type="GO" id="GO:0016491">
    <property type="term" value="F:oxidoreductase activity"/>
    <property type="evidence" value="ECO:0007669"/>
    <property type="project" value="InterPro"/>
</dbReference>
<name>Q2JBP3_FRACC</name>
<dbReference type="OrthoDB" id="3606832at2"/>
<evidence type="ECO:0000313" key="1">
    <source>
        <dbReference type="EMBL" id="ABD11299.1"/>
    </source>
</evidence>
<dbReference type="Proteomes" id="UP000001937">
    <property type="component" value="Chromosome"/>
</dbReference>
<keyword evidence="2" id="KW-1185">Reference proteome</keyword>
<sequence>MATSDTIENAHSFDVFQHYERLQWKLVDLPLDEIRRDLVQPEYIALVKGAVMGEATSIAAVHGFLNEFTDDYDCSAFVNIWGYQELQHHYAFRAWLQAVDAQIDQRRIEALREPYVPGTTPSATLITNVISEMTVNTVYRTMSEWVREPVLADLMLRASRDEAGHAREFMYFAKRRLERNPHELVSVLETFHFYMSNNRIKHPVGEFKHRLLEDLQGHETIDTAFEVFLRVSEPDTLEQLQVKIRKALGSVLGREFNRNSDIRQALVEAMP</sequence>
<proteinExistence type="predicted"/>
<evidence type="ECO:0008006" key="3">
    <source>
        <dbReference type="Google" id="ProtNLM"/>
    </source>
</evidence>
<reference evidence="1 2" key="1">
    <citation type="journal article" date="2007" name="Genome Res.">
        <title>Genome characteristics of facultatively symbiotic Frankia sp. strains reflect host range and host plant biogeography.</title>
        <authorList>
            <person name="Normand P."/>
            <person name="Lapierre P."/>
            <person name="Tisa L.S."/>
            <person name="Gogarten J.P."/>
            <person name="Alloisio N."/>
            <person name="Bagnarol E."/>
            <person name="Bassi C.A."/>
            <person name="Berry A.M."/>
            <person name="Bickhart D.M."/>
            <person name="Choisne N."/>
            <person name="Couloux A."/>
            <person name="Cournoyer B."/>
            <person name="Cruveiller S."/>
            <person name="Daubin V."/>
            <person name="Demange N."/>
            <person name="Francino M.P."/>
            <person name="Goltsman E."/>
            <person name="Huang Y."/>
            <person name="Kopp O.R."/>
            <person name="Labarre L."/>
            <person name="Lapidus A."/>
            <person name="Lavire C."/>
            <person name="Marechal J."/>
            <person name="Martinez M."/>
            <person name="Mastronunzio J.E."/>
            <person name="Mullin B.C."/>
            <person name="Niemann J."/>
            <person name="Pujic P."/>
            <person name="Rawnsley T."/>
            <person name="Rouy Z."/>
            <person name="Schenowitz C."/>
            <person name="Sellstedt A."/>
            <person name="Tavares F."/>
            <person name="Tomkins J.P."/>
            <person name="Vallenet D."/>
            <person name="Valverde C."/>
            <person name="Wall L.G."/>
            <person name="Wang Y."/>
            <person name="Medigue C."/>
            <person name="Benson D.R."/>
        </authorList>
    </citation>
    <scope>NUCLEOTIDE SEQUENCE [LARGE SCALE GENOMIC DNA]</scope>
    <source>
        <strain evidence="2">DSM 45818 / CECT 9043 / CcI3</strain>
    </source>
</reference>
<protein>
    <recommendedName>
        <fullName evidence="3">Ferritin</fullName>
    </recommendedName>
</protein>